<evidence type="ECO:0000313" key="3">
    <source>
        <dbReference type="RefSeq" id="XP_009292848.2"/>
    </source>
</evidence>
<dbReference type="OrthoDB" id="118105at2759"/>
<dbReference type="GeneID" id="103909294"/>
<protein>
    <recommendedName>
        <fullName evidence="1">PiggyBac transposable element-derived protein domain-containing protein</fullName>
    </recommendedName>
</protein>
<gene>
    <name evidence="3" type="primary">LOC103909294</name>
</gene>
<name>A0A8M3AW26_DANRE</name>
<accession>A0A8M3AW26</accession>
<organism evidence="2 3">
    <name type="scientific">Danio rerio</name>
    <name type="common">Zebrafish</name>
    <name type="synonym">Brachydanio rerio</name>
    <dbReference type="NCBI Taxonomy" id="7955"/>
    <lineage>
        <taxon>Eukaryota</taxon>
        <taxon>Metazoa</taxon>
        <taxon>Chordata</taxon>
        <taxon>Craniata</taxon>
        <taxon>Vertebrata</taxon>
        <taxon>Euteleostomi</taxon>
        <taxon>Actinopterygii</taxon>
        <taxon>Neopterygii</taxon>
        <taxon>Teleostei</taxon>
        <taxon>Ostariophysi</taxon>
        <taxon>Cypriniformes</taxon>
        <taxon>Danionidae</taxon>
        <taxon>Danioninae</taxon>
        <taxon>Danio</taxon>
    </lineage>
</organism>
<sequence>MAKHNSESDDILEMLYTDESHSDDEPADSSGSDADTWCSEEECSDRQGIDPFEDIKEDEKGYVLPLVPINRFPKAEEKAQEVSGFQLRGHRPTPYPPPIPTPLTETGQGSETERGPGKIIGKGKKRESGAGRCKAHVLDGPIEQESGWNGPEVADTAQQLPKFCPKRAPGLQGFVGVTYSPAQIFRQFFSVTTVRVICCNTNINAEKELSKGKKFAWEKLTSDTFLKYIGLLIYMALLKLPRVRDYWRRDSHLSVHFPVSVMTRDRFMAISRTVHLSNPDEDIENDRKNGTPDYDPLYRLKPLYTKCAASLRLSEGFGH</sequence>
<dbReference type="KEGG" id="dre:103909294"/>
<dbReference type="AlphaFoldDB" id="A0A8M3AW26"/>
<proteinExistence type="predicted"/>
<dbReference type="RefSeq" id="XP_009292848.2">
    <property type="nucleotide sequence ID" value="XM_009294573.5"/>
</dbReference>
<dbReference type="PANTHER" id="PTHR46599:SF3">
    <property type="entry name" value="PIGGYBAC TRANSPOSABLE ELEMENT-DERIVED PROTEIN 4"/>
    <property type="match status" value="1"/>
</dbReference>
<keyword evidence="2" id="KW-1185">Reference proteome</keyword>
<reference evidence="3" key="1">
    <citation type="submission" date="2025-08" db="UniProtKB">
        <authorList>
            <consortium name="RefSeq"/>
        </authorList>
    </citation>
    <scope>IDENTIFICATION</scope>
    <source>
        <strain evidence="3">Tuebingen</strain>
        <tissue evidence="3">Fibroblasts and whole tissue</tissue>
    </source>
</reference>
<evidence type="ECO:0000259" key="1">
    <source>
        <dbReference type="Pfam" id="PF13843"/>
    </source>
</evidence>
<evidence type="ECO:0000313" key="2">
    <source>
        <dbReference type="Proteomes" id="UP000000437"/>
    </source>
</evidence>
<dbReference type="InterPro" id="IPR029526">
    <property type="entry name" value="PGBD"/>
</dbReference>
<dbReference type="PANTHER" id="PTHR46599">
    <property type="entry name" value="PIGGYBAC TRANSPOSABLE ELEMENT-DERIVED PROTEIN 4"/>
    <property type="match status" value="1"/>
</dbReference>
<dbReference type="Proteomes" id="UP000000437">
    <property type="component" value="Chromosome 20"/>
</dbReference>
<dbReference type="Pfam" id="PF13843">
    <property type="entry name" value="DDE_Tnp_1_7"/>
    <property type="match status" value="1"/>
</dbReference>